<name>F2RFZ1_STRVP</name>
<sequence>MRNEGRTPRHGSSGRTSKVVSASSPMTLREYVDSIGDARLVIDMLVGALQRLLVYPAQGFMISQQVPDDVLDAYDRLSTAGYTSRLLRDSEGNTLRPYT</sequence>
<dbReference type="KEGG" id="sve:SVEN_4007"/>
<protein>
    <submittedName>
        <fullName evidence="2">Uncharacterized protein</fullName>
    </submittedName>
</protein>
<reference evidence="2 3" key="1">
    <citation type="journal article" date="2011" name="BMC Genomics">
        <title>Genome-wide analysis of the role of GlnR in Streptomyces venezuelae provides new insights into global nitrogen regulation in actinomycetes.</title>
        <authorList>
            <person name="Pullan S.T."/>
            <person name="Bibb M.J."/>
            <person name="Merrick M."/>
        </authorList>
    </citation>
    <scope>NUCLEOTIDE SEQUENCE [LARGE SCALE GENOMIC DNA]</scope>
    <source>
        <strain evidence="2">ATCC 10712</strain>
    </source>
</reference>
<dbReference type="EMBL" id="FR845719">
    <property type="protein sequence ID" value="CCA57293.1"/>
    <property type="molecule type" value="Genomic_DNA"/>
</dbReference>
<dbReference type="STRING" id="953739.SVEN_4007"/>
<feature type="region of interest" description="Disordered" evidence="1">
    <location>
        <begin position="1"/>
        <end position="23"/>
    </location>
</feature>
<evidence type="ECO:0000256" key="1">
    <source>
        <dbReference type="SAM" id="MobiDB-lite"/>
    </source>
</evidence>
<organism evidence="2 3">
    <name type="scientific">Streptomyces venezuelae (strain ATCC 10712 / CBS 650.69 / DSM 40230 / JCM 4526 / NBRC 13096 / PD 04745)</name>
    <dbReference type="NCBI Taxonomy" id="953739"/>
    <lineage>
        <taxon>Bacteria</taxon>
        <taxon>Bacillati</taxon>
        <taxon>Actinomycetota</taxon>
        <taxon>Actinomycetes</taxon>
        <taxon>Kitasatosporales</taxon>
        <taxon>Streptomycetaceae</taxon>
        <taxon>Streptomyces</taxon>
    </lineage>
</organism>
<dbReference type="Proteomes" id="UP000006854">
    <property type="component" value="Chromosome"/>
</dbReference>
<accession>F2RFZ1</accession>
<gene>
    <name evidence="2" type="ordered locus">SVEN_4007</name>
</gene>
<keyword evidence="3" id="KW-1185">Reference proteome</keyword>
<feature type="compositionally biased region" description="Polar residues" evidence="1">
    <location>
        <begin position="13"/>
        <end position="23"/>
    </location>
</feature>
<evidence type="ECO:0000313" key="2">
    <source>
        <dbReference type="EMBL" id="CCA57293.1"/>
    </source>
</evidence>
<dbReference type="HOGENOM" id="CLU_2319047_0_0_11"/>
<dbReference type="eggNOG" id="COG1434">
    <property type="taxonomic scope" value="Bacteria"/>
</dbReference>
<dbReference type="AlphaFoldDB" id="F2RFZ1"/>
<proteinExistence type="predicted"/>
<evidence type="ECO:0000313" key="3">
    <source>
        <dbReference type="Proteomes" id="UP000006854"/>
    </source>
</evidence>